<feature type="region of interest" description="Disordered" evidence="20">
    <location>
        <begin position="1658"/>
        <end position="1692"/>
    </location>
</feature>
<dbReference type="GO" id="GO:0008270">
    <property type="term" value="F:zinc ion binding"/>
    <property type="evidence" value="ECO:0007669"/>
    <property type="project" value="UniProtKB-KW"/>
</dbReference>
<dbReference type="GO" id="GO:0000978">
    <property type="term" value="F:RNA polymerase II cis-regulatory region sequence-specific DNA binding"/>
    <property type="evidence" value="ECO:0007669"/>
    <property type="project" value="TreeGrafter"/>
</dbReference>
<comment type="catalytic activity">
    <reaction evidence="1">
        <text>a neolactoside IV(2)-alpha-Fuc-nLc4Cer(d18:1(4E)) + H2O = a neolactoside nLc4Cer(d18:1(4E)) + L-fucose</text>
        <dbReference type="Rhea" id="RHEA:48224"/>
        <dbReference type="ChEBI" id="CHEBI:2181"/>
        <dbReference type="ChEBI" id="CHEBI:15377"/>
        <dbReference type="ChEBI" id="CHEBI:17006"/>
        <dbReference type="ChEBI" id="CHEBI:28691"/>
    </reaction>
    <physiologicalReaction direction="left-to-right" evidence="1">
        <dbReference type="Rhea" id="RHEA:48225"/>
    </physiologicalReaction>
</comment>
<dbReference type="PANTHER" id="PTHR45944:SF1">
    <property type="entry name" value="TRANSCRIPTION FACTOR HIVEP2"/>
    <property type="match status" value="1"/>
</dbReference>
<feature type="compositionally biased region" description="Polar residues" evidence="20">
    <location>
        <begin position="1137"/>
        <end position="1162"/>
    </location>
</feature>
<feature type="compositionally biased region" description="Polar residues" evidence="20">
    <location>
        <begin position="722"/>
        <end position="742"/>
    </location>
</feature>
<dbReference type="InterPro" id="IPR051969">
    <property type="entry name" value="Zinc-finger_DNA-bd_regulators"/>
</dbReference>
<keyword evidence="17" id="KW-0539">Nucleus</keyword>
<feature type="compositionally biased region" description="Basic and acidic residues" evidence="20">
    <location>
        <begin position="712"/>
        <end position="721"/>
    </location>
</feature>
<evidence type="ECO:0000256" key="5">
    <source>
        <dbReference type="ARBA" id="ARBA00007951"/>
    </source>
</evidence>
<evidence type="ECO:0000256" key="11">
    <source>
        <dbReference type="ARBA" id="ARBA00022771"/>
    </source>
</evidence>
<evidence type="ECO:0000256" key="6">
    <source>
        <dbReference type="ARBA" id="ARBA00012662"/>
    </source>
</evidence>
<dbReference type="PROSITE" id="PS50157">
    <property type="entry name" value="ZINC_FINGER_C2H2_2"/>
    <property type="match status" value="3"/>
</dbReference>
<keyword evidence="8" id="KW-0479">Metal-binding</keyword>
<dbReference type="SUPFAM" id="SSF51445">
    <property type="entry name" value="(Trans)glycosidases"/>
    <property type="match status" value="1"/>
</dbReference>
<feature type="region of interest" description="Disordered" evidence="20">
    <location>
        <begin position="2069"/>
        <end position="2122"/>
    </location>
</feature>
<dbReference type="InterPro" id="IPR018526">
    <property type="entry name" value="Glyco_hydro_29_CS"/>
</dbReference>
<feature type="compositionally biased region" description="Basic and acidic residues" evidence="20">
    <location>
        <begin position="2105"/>
        <end position="2118"/>
    </location>
</feature>
<feature type="compositionally biased region" description="Basic and acidic residues" evidence="20">
    <location>
        <begin position="1670"/>
        <end position="1690"/>
    </location>
</feature>
<dbReference type="SMART" id="SM00812">
    <property type="entry name" value="Alpha_L_fucos"/>
    <property type="match status" value="1"/>
</dbReference>
<dbReference type="InterPro" id="IPR031919">
    <property type="entry name" value="Fucosidase_C"/>
</dbReference>
<dbReference type="OrthoDB" id="10042249at2759"/>
<evidence type="ECO:0000256" key="20">
    <source>
        <dbReference type="SAM" id="MobiDB-lite"/>
    </source>
</evidence>
<feature type="compositionally biased region" description="Low complexity" evidence="20">
    <location>
        <begin position="1908"/>
        <end position="1918"/>
    </location>
</feature>
<feature type="compositionally biased region" description="Low complexity" evidence="20">
    <location>
        <begin position="1510"/>
        <end position="1520"/>
    </location>
</feature>
<dbReference type="FunFam" id="3.20.20.80:FF:000027">
    <property type="entry name" value="Alpha-L-fucosidase"/>
    <property type="match status" value="1"/>
</dbReference>
<dbReference type="EC" id="3.2.1.51" evidence="6"/>
<feature type="domain" description="C2H2-type" evidence="22">
    <location>
        <begin position="1724"/>
        <end position="1751"/>
    </location>
</feature>
<evidence type="ECO:0000256" key="3">
    <source>
        <dbReference type="ARBA" id="ARBA00004071"/>
    </source>
</evidence>
<evidence type="ECO:0000256" key="4">
    <source>
        <dbReference type="ARBA" id="ARBA00004123"/>
    </source>
</evidence>
<feature type="region of interest" description="Disordered" evidence="20">
    <location>
        <begin position="1903"/>
        <end position="2038"/>
    </location>
</feature>
<dbReference type="InterPro" id="IPR036236">
    <property type="entry name" value="Znf_C2H2_sf"/>
</dbReference>
<keyword evidence="15" id="KW-0804">Transcription</keyword>
<accession>Q4REH0</accession>
<feature type="compositionally biased region" description="Low complexity" evidence="20">
    <location>
        <begin position="2008"/>
        <end position="2018"/>
    </location>
</feature>
<evidence type="ECO:0000256" key="15">
    <source>
        <dbReference type="ARBA" id="ARBA00023163"/>
    </source>
</evidence>
<evidence type="ECO:0000256" key="7">
    <source>
        <dbReference type="ARBA" id="ARBA00022553"/>
    </source>
</evidence>
<evidence type="ECO:0000259" key="22">
    <source>
        <dbReference type="PROSITE" id="PS50157"/>
    </source>
</evidence>
<dbReference type="InterPro" id="IPR013780">
    <property type="entry name" value="Glyco_hydro_b"/>
</dbReference>
<keyword evidence="14" id="KW-0805">Transcription regulation</keyword>
<dbReference type="InterPro" id="IPR057739">
    <property type="entry name" value="Glyco_hydro_29_N"/>
</dbReference>
<dbReference type="Pfam" id="PF01120">
    <property type="entry name" value="Alpha_L_fucos"/>
    <property type="match status" value="1"/>
</dbReference>
<dbReference type="Gene3D" id="2.60.40.1180">
    <property type="entry name" value="Golgi alpha-mannosidase II"/>
    <property type="match status" value="1"/>
</dbReference>
<dbReference type="Pfam" id="PF16757">
    <property type="entry name" value="Fucosidase_C"/>
    <property type="match status" value="1"/>
</dbReference>
<dbReference type="FunFam" id="3.30.160.60:FF:000033">
    <property type="entry name" value="Immunodeficiency virus type I enhancer binding protein 1"/>
    <property type="match status" value="1"/>
</dbReference>
<reference evidence="23" key="1">
    <citation type="journal article" date="2004" name="Nature">
        <title>Genome duplication in the teleost fish Tetraodon nigroviridis reveals the early vertebrate proto-karyotype.</title>
        <authorList>
            <person name="Jaillon O."/>
            <person name="Aury J.-M."/>
            <person name="Brunet F."/>
            <person name="Petit J.-L."/>
            <person name="Stange-Thomann N."/>
            <person name="Mauceli E."/>
            <person name="Bouneau L."/>
            <person name="Fischer C."/>
            <person name="Ozouf-Costaz C."/>
            <person name="Bernot A."/>
            <person name="Nicaud S."/>
            <person name="Jaffe D."/>
            <person name="Fisher S."/>
            <person name="Lutfalla G."/>
            <person name="Dossat C."/>
            <person name="Segurens B."/>
            <person name="Dasilva C."/>
            <person name="Salanoubat M."/>
            <person name="Levy M."/>
            <person name="Boudet N."/>
            <person name="Castellano S."/>
            <person name="Anthouard V."/>
            <person name="Jubin C."/>
            <person name="Castelli V."/>
            <person name="Katinka M."/>
            <person name="Vacherie B."/>
            <person name="Biemont C."/>
            <person name="Skalli Z."/>
            <person name="Cattolico L."/>
            <person name="Poulain J."/>
            <person name="De Berardinis V."/>
            <person name="Cruaud C."/>
            <person name="Duprat S."/>
            <person name="Brottier P."/>
            <person name="Coutanceau J.-P."/>
            <person name="Gouzy J."/>
            <person name="Parra G."/>
            <person name="Lardier G."/>
            <person name="Chapple C."/>
            <person name="McKernan K.J."/>
            <person name="McEwan P."/>
            <person name="Bosak S."/>
            <person name="Kellis M."/>
            <person name="Volff J.-N."/>
            <person name="Guigo R."/>
            <person name="Zody M.C."/>
            <person name="Mesirov J."/>
            <person name="Lindblad-Toh K."/>
            <person name="Birren B."/>
            <person name="Nusbaum C."/>
            <person name="Kahn D."/>
            <person name="Robinson-Rechavi M."/>
            <person name="Laudet V."/>
            <person name="Schachter V."/>
            <person name="Quetier F."/>
            <person name="Saurin W."/>
            <person name="Scarpelli C."/>
            <person name="Wincker P."/>
            <person name="Lander E.S."/>
            <person name="Weissenbach J."/>
            <person name="Roest Crollius H."/>
        </authorList>
    </citation>
    <scope>NUCLEOTIDE SEQUENCE [LARGE SCALE GENOMIC DNA]</scope>
</reference>
<feature type="region of interest" description="Disordered" evidence="20">
    <location>
        <begin position="1076"/>
        <end position="1162"/>
    </location>
</feature>
<feature type="compositionally biased region" description="Low complexity" evidence="20">
    <location>
        <begin position="483"/>
        <end position="496"/>
    </location>
</feature>
<feature type="compositionally biased region" description="Basic and acidic residues" evidence="20">
    <location>
        <begin position="1997"/>
        <end position="2007"/>
    </location>
</feature>
<feature type="compositionally biased region" description="Polar residues" evidence="20">
    <location>
        <begin position="463"/>
        <end position="481"/>
    </location>
</feature>
<keyword evidence="11 19" id="KW-0863">Zinc-finger</keyword>
<evidence type="ECO:0000256" key="1">
    <source>
        <dbReference type="ARBA" id="ARBA00000321"/>
    </source>
</evidence>
<protein>
    <recommendedName>
        <fullName evidence="6">alpha-L-fucosidase</fullName>
        <ecNumber evidence="6">3.2.1.51</ecNumber>
    </recommendedName>
</protein>
<evidence type="ECO:0000256" key="21">
    <source>
        <dbReference type="SAM" id="SignalP"/>
    </source>
</evidence>
<evidence type="ECO:0000313" key="23">
    <source>
        <dbReference type="EMBL" id="CAG13212.1"/>
    </source>
</evidence>
<dbReference type="PANTHER" id="PTHR45944">
    <property type="entry name" value="SCHNURRI, ISOFORM F"/>
    <property type="match status" value="1"/>
</dbReference>
<feature type="compositionally biased region" description="Polar residues" evidence="20">
    <location>
        <begin position="1821"/>
        <end position="1839"/>
    </location>
</feature>
<keyword evidence="12" id="KW-0378">Hydrolase</keyword>
<evidence type="ECO:0000256" key="2">
    <source>
        <dbReference type="ARBA" id="ARBA00000419"/>
    </source>
</evidence>
<dbReference type="Gene3D" id="3.20.20.80">
    <property type="entry name" value="Glycosidases"/>
    <property type="match status" value="1"/>
</dbReference>
<dbReference type="EMBL" id="CAAE01015123">
    <property type="protein sequence ID" value="CAG13212.1"/>
    <property type="molecule type" value="Genomic_DNA"/>
</dbReference>
<dbReference type="SMART" id="SM00355">
    <property type="entry name" value="ZnF_C2H2"/>
    <property type="match status" value="4"/>
</dbReference>
<dbReference type="PRINTS" id="PR00741">
    <property type="entry name" value="GLHYDRLASE29"/>
</dbReference>
<feature type="chain" id="PRO_5004242950" description="alpha-L-fucosidase" evidence="21">
    <location>
        <begin position="19"/>
        <end position="2141"/>
    </location>
</feature>
<keyword evidence="16" id="KW-0325">Glycoprotein</keyword>
<dbReference type="InterPro" id="IPR016286">
    <property type="entry name" value="FUC_metazoa-typ"/>
</dbReference>
<keyword evidence="10" id="KW-0677">Repeat</keyword>
<dbReference type="Pfam" id="PF00096">
    <property type="entry name" value="zf-C2H2"/>
    <property type="match status" value="3"/>
</dbReference>
<proteinExistence type="inferred from homology"/>
<feature type="region of interest" description="Disordered" evidence="20">
    <location>
        <begin position="1497"/>
        <end position="1520"/>
    </location>
</feature>
<evidence type="ECO:0000256" key="10">
    <source>
        <dbReference type="ARBA" id="ARBA00022737"/>
    </source>
</evidence>
<keyword evidence="9 21" id="KW-0732">Signal</keyword>
<feature type="compositionally biased region" description="Basic and acidic residues" evidence="20">
    <location>
        <begin position="938"/>
        <end position="952"/>
    </location>
</feature>
<dbReference type="PROSITE" id="PS00385">
    <property type="entry name" value="ALPHA_L_FUCOSIDASE"/>
    <property type="match status" value="1"/>
</dbReference>
<evidence type="ECO:0000256" key="16">
    <source>
        <dbReference type="ARBA" id="ARBA00023180"/>
    </source>
</evidence>
<sequence>MFVAVCFVVSMLFCGIDTAGRYEPNWKSIDSRPLPEWYDQAKFGIFIHWGVFSVPSFGSEWFWWFWEKEKVKPYVEFMQKNYPPDFKYQDFAPQFTAEFFDAKEWTEILASSGAKYVVLTTKHHEGFTLWGSKNSWNWNAVDVGPKRDLVDEVVTAVRAKGDLRVGLYHSLFEWFNPLYKTDAANVFTTNYFPTLKTLPELYELVLKYKPEVLWSDGDGDAPDTYWNSTGFLAWLYNDSPVRDTVVTNDRWGYGSICAHGGYYTCSDRYLPGHLLKHKWENCMTIDKRSWGYRRNAPLSDYLTIEQLIATLVETVSLGGNLLMNIGPTHDGRIAPIYEERLRQMGSWLKVNGEAIFNTTAWRAQNDSVTPDLWYTFSPQGKSIFAVLLDWPVNGSVVLSEPVVTQGQTQVELLGHGSVRWGPLKPHGLQVLLPQLSFRQMPCQWAWTLKLTGTAAIMAVDQHSPVQPTSHQEYEASSNPPQTAKAFAAGRGKAAAASSLGPSSHIRSTSSPHLQPQGPHSGMDQLAEAVVKAEQKLQKPGKYVCDYCGRACAKPSVLKKHIRSHTGERPYPCVPCGFSFKTKSNLYKHRKSHAHSVKAGAVPLSELGSCNAGADQGSFEGEGELFSDAEQSTDTDEDALNDPLLLLDSPVEGSDNTAVKVLNLIAQKKGAAPVSAQDGSSQTQEINAPPAAAEASRAIQSCTIKQRLALRLSEKRSGDSEHNLSLPSQSSKGSTDSGYFSRSESTEHQAGPPNTNAKSYQEIMFGKCYRPSPKQTAAFMAGRADSSEYSGRRSEKGVSRVFTQENDTAESIKINTKSFAREEATEALLDAGSDAGTLIRSNSMPTSSATCLTMPQALRGSHSFDERTSSGSMRRLRRQAAFELSAHEGHADADAHGKISETAISPSGLEMENHPPVATSMSHQKHAMELATRKRRKEKREEEDLHSQYEHRHEQCEEMFESSKDYDVKQAVAGIMALGKGHFSSMDRCDMDISVSLELSGRKTLGNVISVIQHTNSINRPPSEHSEPYKYQGQRQEVQPMDAGEAYEMERSDSRLRQSFQIGPKLVRQPNIQVPEIRVTVEPDSPEKAPEVQVKEPEKHVEEFQWPQRSETLAQFPPEKLPPKKKRLRLADIEHSSGESSFESACTSLSRSPSQDSNLSYSSTFSFDREDSLKSVSPARQDEFGKPLELLAVPGSGHALPVLAQRQQHEMRRSSSEQAPCNLRKEFPEVRSVSFDYGSLSPTSKVRPVDINTGQAVRDKRRGNLVRQESLNMDAEVTPVPPQAFPHYLSSTSPTFAVAVLSQNLPAFSTVNTFPHLSHPSLLVPVRIQTHVPSYGSITYTSVSQIFDNQYDIVTSPVPTSQSQAARSPGIHDSHGALTANRRPSTHTLSVEALDLSSAKLKTGIPLSLTSRTISTTNASSGGANKRMLSPASSLDLFMEVKQQKRVKEERMFGQIVEELSAVELGTCNVSEENPRRSKMHVQDDSCRSKFIALRPKATEPTDPGFDPAMESSSLESSSSPYSVSEACKEKPVQMDTAAQLVASRDALISDAEHSKELSRFPSLRTATGVSWCYLNYTKPSCSQTNAPFSSAYATWCVSSHNPNPLEMSTGAVLALLRSRQRGDKVIYTMATMCQSGTGKLVSSLILWRQTVEQLPRKPETKEVDVSYGKKVKDTSSRGKTSKEEWKEREASANQTVPTRIKIFEGGYKSNEDYVYVRGRGRGKYICEECGIRCKKPSMLKKHIRTHTDVRPYICRVCNFAFKTKVDDVQHESKTEVVVTTKHQFSDAEDSDGMDEEVDEIDEDEDEEDDYDGDSTPKLRSRSTSPQSCGGASLSVTGTATAPLPSADIRQPSSGRPTGPDHPTALTAEQRERSMDEDSLTMLSPDQTNFLFDPYSSYLLSPGWESPIREPSPSRLRYPSPRRELSPRGRASPRWDSSPIRAGSPSFATIQHLSPGSMERPMSPGTDLAGKRESAMRGRQRVVLRAVSPRRGSHQHKGGGDKSRHQAKMEMAQQQAAFEVEMDQRSSLACAPPAPASSHQQNILSHLPLHSQQQARSLLPLLPVGCLQMLHSPPSSGTDAGPSAAPSPESSEGQRCSSREGSVQGEDSRSQSLDVKESGQEENVQTCLKAIASLKITAEDPH</sequence>
<keyword evidence="18" id="KW-0326">Glycosidase</keyword>
<dbReference type="GO" id="GO:0000981">
    <property type="term" value="F:DNA-binding transcription factor activity, RNA polymerase II-specific"/>
    <property type="evidence" value="ECO:0007669"/>
    <property type="project" value="TreeGrafter"/>
</dbReference>
<feature type="region of interest" description="Disordered" evidence="20">
    <location>
        <begin position="1359"/>
        <end position="1383"/>
    </location>
</feature>
<feature type="region of interest" description="Disordered" evidence="20">
    <location>
        <begin position="463"/>
        <end position="522"/>
    </location>
</feature>
<evidence type="ECO:0000256" key="12">
    <source>
        <dbReference type="ARBA" id="ARBA00022801"/>
    </source>
</evidence>
<reference evidence="23" key="2">
    <citation type="submission" date="2004-02" db="EMBL/GenBank/DDBJ databases">
        <authorList>
            <consortium name="Genoscope"/>
            <consortium name="Whitehead Institute Centre for Genome Research"/>
        </authorList>
    </citation>
    <scope>NUCLEOTIDE SEQUENCE</scope>
</reference>
<feature type="signal peptide" evidence="21">
    <location>
        <begin position="1"/>
        <end position="18"/>
    </location>
</feature>
<comment type="function">
    <text evidence="3">Alpha-L-fucosidase is responsible for hydrolyzing the alpha-1,6-linked fucose joined to the reducing-end N-acetylglucosamine of the carbohydrate moieties of glycoproteins.</text>
</comment>
<evidence type="ECO:0000256" key="13">
    <source>
        <dbReference type="ARBA" id="ARBA00022833"/>
    </source>
</evidence>
<dbReference type="SUPFAM" id="SSF57667">
    <property type="entry name" value="beta-beta-alpha zinc fingers"/>
    <property type="match status" value="2"/>
</dbReference>
<comment type="catalytic activity">
    <reaction evidence="2">
        <text>a neolactoside IV(2)-alpha-Fuc-nLc4Cer(d18:0) + H2O = a neolactoside nLc4Cer(d18:0) + L-fucose</text>
        <dbReference type="Rhea" id="RHEA:49308"/>
        <dbReference type="ChEBI" id="CHEBI:2181"/>
        <dbReference type="ChEBI" id="CHEBI:15377"/>
        <dbReference type="ChEBI" id="CHEBI:91119"/>
        <dbReference type="ChEBI" id="CHEBI:91121"/>
    </reaction>
    <physiologicalReaction direction="left-to-right" evidence="2">
        <dbReference type="Rhea" id="RHEA:49309"/>
    </physiologicalReaction>
</comment>
<organism evidence="23">
    <name type="scientific">Tetraodon nigroviridis</name>
    <name type="common">Spotted green pufferfish</name>
    <name type="synonym">Chelonodon nigroviridis</name>
    <dbReference type="NCBI Taxonomy" id="99883"/>
    <lineage>
        <taxon>Eukaryota</taxon>
        <taxon>Metazoa</taxon>
        <taxon>Chordata</taxon>
        <taxon>Craniata</taxon>
        <taxon>Vertebrata</taxon>
        <taxon>Euteleostomi</taxon>
        <taxon>Actinopterygii</taxon>
        <taxon>Neopterygii</taxon>
        <taxon>Teleostei</taxon>
        <taxon>Neoteleostei</taxon>
        <taxon>Acanthomorphata</taxon>
        <taxon>Eupercaria</taxon>
        <taxon>Tetraodontiformes</taxon>
        <taxon>Tetradontoidea</taxon>
        <taxon>Tetraodontidae</taxon>
        <taxon>Tetraodon</taxon>
    </lineage>
</organism>
<feature type="region of interest" description="Disordered" evidence="20">
    <location>
        <begin position="905"/>
        <end position="952"/>
    </location>
</feature>
<keyword evidence="7" id="KW-0597">Phosphoprotein</keyword>
<evidence type="ECO:0000256" key="17">
    <source>
        <dbReference type="ARBA" id="ARBA00023242"/>
    </source>
</evidence>
<dbReference type="InterPro" id="IPR000933">
    <property type="entry name" value="Glyco_hydro_29"/>
</dbReference>
<name>Q4REH0_TETNG</name>
<feature type="domain" description="C2H2-type" evidence="22">
    <location>
        <begin position="570"/>
        <end position="597"/>
    </location>
</feature>
<dbReference type="GO" id="GO:0005634">
    <property type="term" value="C:nucleus"/>
    <property type="evidence" value="ECO:0007669"/>
    <property type="project" value="UniProtKB-SubCell"/>
</dbReference>
<feature type="compositionally biased region" description="Basic and acidic residues" evidence="20">
    <location>
        <begin position="1078"/>
        <end position="1102"/>
    </location>
</feature>
<gene>
    <name evidence="23" type="ORF">GSTENG00035766001</name>
</gene>
<dbReference type="FunFam" id="3.30.160.60:FF:000594">
    <property type="entry name" value="Transcription factor HIVEP2"/>
    <property type="match status" value="2"/>
</dbReference>
<feature type="region of interest" description="Disordered" evidence="20">
    <location>
        <begin position="712"/>
        <end position="756"/>
    </location>
</feature>
<dbReference type="InterPro" id="IPR013087">
    <property type="entry name" value="Znf_C2H2_type"/>
</dbReference>
<feature type="domain" description="C2H2-type" evidence="22">
    <location>
        <begin position="542"/>
        <end position="569"/>
    </location>
</feature>
<dbReference type="GO" id="GO:0006004">
    <property type="term" value="P:fucose metabolic process"/>
    <property type="evidence" value="ECO:0007669"/>
    <property type="project" value="InterPro"/>
</dbReference>
<evidence type="ECO:0000256" key="9">
    <source>
        <dbReference type="ARBA" id="ARBA00022729"/>
    </source>
</evidence>
<evidence type="ECO:0000256" key="14">
    <source>
        <dbReference type="ARBA" id="ARBA00023015"/>
    </source>
</evidence>
<evidence type="ECO:0000256" key="8">
    <source>
        <dbReference type="ARBA" id="ARBA00022723"/>
    </source>
</evidence>
<dbReference type="Gene3D" id="3.30.160.60">
    <property type="entry name" value="Classic Zinc Finger"/>
    <property type="match status" value="3"/>
</dbReference>
<comment type="subcellular location">
    <subcellularLocation>
        <location evidence="4">Nucleus</location>
    </subcellularLocation>
</comment>
<feature type="region of interest" description="Disordered" evidence="20">
    <location>
        <begin position="1770"/>
        <end position="1878"/>
    </location>
</feature>
<feature type="compositionally biased region" description="Low complexity" evidence="20">
    <location>
        <begin position="2079"/>
        <end position="2092"/>
    </location>
</feature>
<comment type="caution">
    <text evidence="23">The sequence shown here is derived from an EMBL/GenBank/DDBJ whole genome shotgun (WGS) entry which is preliminary data.</text>
</comment>
<keyword evidence="13" id="KW-0862">Zinc</keyword>
<feature type="region of interest" description="Disordered" evidence="20">
    <location>
        <begin position="672"/>
        <end position="691"/>
    </location>
</feature>
<evidence type="ECO:0000256" key="19">
    <source>
        <dbReference type="PROSITE-ProRule" id="PRU00042"/>
    </source>
</evidence>
<comment type="similarity">
    <text evidence="5">Belongs to the glycosyl hydrolase 29 family.</text>
</comment>
<feature type="compositionally biased region" description="Polar residues" evidence="20">
    <location>
        <begin position="499"/>
        <end position="513"/>
    </location>
</feature>
<dbReference type="PROSITE" id="PS00028">
    <property type="entry name" value="ZINC_FINGER_C2H2_1"/>
    <property type="match status" value="3"/>
</dbReference>
<feature type="compositionally biased region" description="Acidic residues" evidence="20">
    <location>
        <begin position="1786"/>
        <end position="1812"/>
    </location>
</feature>
<dbReference type="InterPro" id="IPR017853">
    <property type="entry name" value="GH"/>
</dbReference>
<dbReference type="KEGG" id="tng:GSTEN00035766G001"/>
<dbReference type="GO" id="GO:0004560">
    <property type="term" value="F:alpha-L-fucosidase activity"/>
    <property type="evidence" value="ECO:0007669"/>
    <property type="project" value="UniProtKB-EC"/>
</dbReference>
<evidence type="ECO:0000256" key="18">
    <source>
        <dbReference type="ARBA" id="ARBA00023295"/>
    </source>
</evidence>